<dbReference type="EMBL" id="LIAE01010439">
    <property type="protein sequence ID" value="PAV61041.1"/>
    <property type="molecule type" value="Genomic_DNA"/>
</dbReference>
<reference evidence="1 2" key="1">
    <citation type="journal article" date="2017" name="Curr. Biol.">
        <title>Genome architecture and evolution of a unichromosomal asexual nematode.</title>
        <authorList>
            <person name="Fradin H."/>
            <person name="Zegar C."/>
            <person name="Gutwein M."/>
            <person name="Lucas J."/>
            <person name="Kovtun M."/>
            <person name="Corcoran D."/>
            <person name="Baugh L.R."/>
            <person name="Kiontke K."/>
            <person name="Gunsalus K."/>
            <person name="Fitch D.H."/>
            <person name="Piano F."/>
        </authorList>
    </citation>
    <scope>NUCLEOTIDE SEQUENCE [LARGE SCALE GENOMIC DNA]</scope>
    <source>
        <strain evidence="1">PF1309</strain>
    </source>
</reference>
<name>A0A2A2JHF7_9BILA</name>
<dbReference type="OrthoDB" id="66599at2759"/>
<accession>A0A2A2JHF7</accession>
<comment type="caution">
    <text evidence="1">The sequence shown here is derived from an EMBL/GenBank/DDBJ whole genome shotgun (WGS) entry which is preliminary data.</text>
</comment>
<dbReference type="PANTHER" id="PTHR13371">
    <property type="entry name" value="GLYCINE-, GLUTAMATE-, THIENYLCYCLOHEXYLPIPERIDINE-BINDING PROTEIN"/>
    <property type="match status" value="1"/>
</dbReference>
<dbReference type="PANTHER" id="PTHR13371:SF0">
    <property type="entry name" value="CENTROSOMAL PROTEIN OF 104 KDA"/>
    <property type="match status" value="1"/>
</dbReference>
<dbReference type="InterPro" id="IPR052607">
    <property type="entry name" value="CEP104-like"/>
</dbReference>
<keyword evidence="2" id="KW-1185">Reference proteome</keyword>
<dbReference type="GO" id="GO:0005929">
    <property type="term" value="C:cilium"/>
    <property type="evidence" value="ECO:0007669"/>
    <property type="project" value="TreeGrafter"/>
</dbReference>
<dbReference type="Proteomes" id="UP000218231">
    <property type="component" value="Unassembled WGS sequence"/>
</dbReference>
<organism evidence="1 2">
    <name type="scientific">Diploscapter pachys</name>
    <dbReference type="NCBI Taxonomy" id="2018661"/>
    <lineage>
        <taxon>Eukaryota</taxon>
        <taxon>Metazoa</taxon>
        <taxon>Ecdysozoa</taxon>
        <taxon>Nematoda</taxon>
        <taxon>Chromadorea</taxon>
        <taxon>Rhabditida</taxon>
        <taxon>Rhabditina</taxon>
        <taxon>Rhabditomorpha</taxon>
        <taxon>Rhabditoidea</taxon>
        <taxon>Rhabditidae</taxon>
        <taxon>Diploscapter</taxon>
    </lineage>
</organism>
<proteinExistence type="predicted"/>
<evidence type="ECO:0000313" key="1">
    <source>
        <dbReference type="EMBL" id="PAV61041.1"/>
    </source>
</evidence>
<dbReference type="AlphaFoldDB" id="A0A2A2JHF7"/>
<evidence type="ECO:0000313" key="2">
    <source>
        <dbReference type="Proteomes" id="UP000218231"/>
    </source>
</evidence>
<protein>
    <submittedName>
        <fullName evidence="1">Uncharacterized protein</fullName>
    </submittedName>
</protein>
<sequence>MSDDDDAMALREIKWKTLVLGQRQPTELTEGQEWTSQSSDKYPIDIVLALDNVCNVYKLLELTQAFTDAFGQYVWLVVHEPIKHRTNPTEIATIHKITVLGYPLTDREKSKIRKKNLGIEDERSEGIKTTSEGMGGDALSSLRVVRNALAEKMHRSNKIGKTVEASMCKRAIQRLDEYEGKIKDLAVRRNNALVVGDDEMAQRHQLGMQDCRDTAMRTAHVDLLLGRDELKAIGVQSDWTE</sequence>
<gene>
    <name evidence="1" type="ORF">WR25_10359</name>
</gene>